<dbReference type="PANTHER" id="PTHR43102:SF2">
    <property type="entry name" value="GAF DOMAIN-CONTAINING PROTEIN"/>
    <property type="match status" value="1"/>
</dbReference>
<dbReference type="CDD" id="cd00065">
    <property type="entry name" value="FYVE_like_SF"/>
    <property type="match status" value="1"/>
</dbReference>
<dbReference type="PROSITE" id="PS50178">
    <property type="entry name" value="ZF_FYVE"/>
    <property type="match status" value="1"/>
</dbReference>
<dbReference type="PANTHER" id="PTHR43102">
    <property type="entry name" value="SLR1143 PROTEIN"/>
    <property type="match status" value="1"/>
</dbReference>
<dbReference type="OrthoDB" id="160896at2759"/>
<evidence type="ECO:0000256" key="2">
    <source>
        <dbReference type="ARBA" id="ARBA00022771"/>
    </source>
</evidence>
<name>A0A8T1W2J0_9STRA</name>
<proteinExistence type="predicted"/>
<dbReference type="InterPro" id="IPR017455">
    <property type="entry name" value="Znf_FYVE-rel"/>
</dbReference>
<dbReference type="InterPro" id="IPR000306">
    <property type="entry name" value="Znf_FYVE"/>
</dbReference>
<dbReference type="SMART" id="SM00064">
    <property type="entry name" value="FYVE"/>
    <property type="match status" value="1"/>
</dbReference>
<organism evidence="7 8">
    <name type="scientific">Phytophthora pseudosyringae</name>
    <dbReference type="NCBI Taxonomy" id="221518"/>
    <lineage>
        <taxon>Eukaryota</taxon>
        <taxon>Sar</taxon>
        <taxon>Stramenopiles</taxon>
        <taxon>Oomycota</taxon>
        <taxon>Peronosporomycetes</taxon>
        <taxon>Peronosporales</taxon>
        <taxon>Peronosporaceae</taxon>
        <taxon>Phytophthora</taxon>
    </lineage>
</organism>
<feature type="compositionally biased region" description="Low complexity" evidence="5">
    <location>
        <begin position="401"/>
        <end position="421"/>
    </location>
</feature>
<comment type="caution">
    <text evidence="7">The sequence shown here is derived from an EMBL/GenBank/DDBJ whole genome shotgun (WGS) entry which is preliminary data.</text>
</comment>
<dbReference type="Proteomes" id="UP000694044">
    <property type="component" value="Unassembled WGS sequence"/>
</dbReference>
<feature type="compositionally biased region" description="Low complexity" evidence="5">
    <location>
        <begin position="39"/>
        <end position="67"/>
    </location>
</feature>
<evidence type="ECO:0000313" key="8">
    <source>
        <dbReference type="Proteomes" id="UP000694044"/>
    </source>
</evidence>
<evidence type="ECO:0000256" key="1">
    <source>
        <dbReference type="ARBA" id="ARBA00022723"/>
    </source>
</evidence>
<evidence type="ECO:0000256" key="3">
    <source>
        <dbReference type="ARBA" id="ARBA00022833"/>
    </source>
</evidence>
<keyword evidence="3" id="KW-0862">Zinc</keyword>
<protein>
    <recommendedName>
        <fullName evidence="6">FYVE-type domain-containing protein</fullName>
    </recommendedName>
</protein>
<keyword evidence="2 4" id="KW-0863">Zinc-finger</keyword>
<keyword evidence="1" id="KW-0479">Metal-binding</keyword>
<dbReference type="EMBL" id="JAGDFM010000105">
    <property type="protein sequence ID" value="KAG7386204.1"/>
    <property type="molecule type" value="Genomic_DNA"/>
</dbReference>
<evidence type="ECO:0000313" key="7">
    <source>
        <dbReference type="EMBL" id="KAG7386204.1"/>
    </source>
</evidence>
<accession>A0A8T1W2J0</accession>
<evidence type="ECO:0000259" key="6">
    <source>
        <dbReference type="PROSITE" id="PS50178"/>
    </source>
</evidence>
<evidence type="ECO:0000256" key="5">
    <source>
        <dbReference type="SAM" id="MobiDB-lite"/>
    </source>
</evidence>
<gene>
    <name evidence="7" type="ORF">PHYPSEUDO_000525</name>
</gene>
<keyword evidence="8" id="KW-1185">Reference proteome</keyword>
<feature type="domain" description="FYVE-type" evidence="6">
    <location>
        <begin position="314"/>
        <end position="376"/>
    </location>
</feature>
<reference evidence="7" key="1">
    <citation type="submission" date="2021-02" db="EMBL/GenBank/DDBJ databases">
        <authorList>
            <person name="Palmer J.M."/>
        </authorList>
    </citation>
    <scope>NUCLEOTIDE SEQUENCE</scope>
    <source>
        <strain evidence="7">SCRP734</strain>
    </source>
</reference>
<dbReference type="GO" id="GO:0008270">
    <property type="term" value="F:zinc ion binding"/>
    <property type="evidence" value="ECO:0007669"/>
    <property type="project" value="UniProtKB-KW"/>
</dbReference>
<feature type="region of interest" description="Disordered" evidence="5">
    <location>
        <begin position="28"/>
        <end position="67"/>
    </location>
</feature>
<sequence>MTLRQREFGSSSGISSRSMFACSDEPNFLSSSGRVPAQSTPSPRTRSFFSSSSGRSTLSMSSTSVGSKGEDDVLLALAASARAKVEHAREVFATAGWKERRDGQGVRVFERRSKPGVFGVAASTALPCSANEILEVLSSRNSDDFNATMVALAGDAFSYAVTLREVPTSSPNTHLTTKRMQFSGSIPLVSSTKTIELLDYVAFDYKTRTAVRTFQTLTRDRSGRLVVGGDVLAGYVLAEQAKTHQTSVFYFGTHTTSPEEVKCKGIVKAKLKAVTVREASTHALLKLAKLIPKIGDVALRRRLGAEDTVDPADSVGDGSCSGCGKLVKESLLRKKHVCYICGHDTCGSCSKSQDVEGLIGVVERLRVCCMCISTARHRAFDAVDESDDVPLYLLRPSTISGLSTTSTSRTASTTPSSVRTSMRSRILPATA</sequence>
<dbReference type="AlphaFoldDB" id="A0A8T1W2J0"/>
<evidence type="ECO:0000256" key="4">
    <source>
        <dbReference type="PROSITE-ProRule" id="PRU00091"/>
    </source>
</evidence>
<feature type="region of interest" description="Disordered" evidence="5">
    <location>
        <begin position="401"/>
        <end position="431"/>
    </location>
</feature>